<feature type="transmembrane region" description="Helical" evidence="6">
    <location>
        <begin position="266"/>
        <end position="283"/>
    </location>
</feature>
<comment type="subcellular location">
    <subcellularLocation>
        <location evidence="1">Cell membrane</location>
        <topology evidence="1">Multi-pass membrane protein</topology>
    </subcellularLocation>
</comment>
<feature type="transmembrane region" description="Helical" evidence="6">
    <location>
        <begin position="41"/>
        <end position="63"/>
    </location>
</feature>
<keyword evidence="3 6" id="KW-0812">Transmembrane</keyword>
<dbReference type="InterPro" id="IPR020846">
    <property type="entry name" value="MFS_dom"/>
</dbReference>
<dbReference type="PROSITE" id="PS50850">
    <property type="entry name" value="MFS"/>
    <property type="match status" value="1"/>
</dbReference>
<reference evidence="9" key="1">
    <citation type="journal article" date="2019" name="Int. J. Syst. Evol. Microbiol.">
        <title>The Global Catalogue of Microorganisms (GCM) 10K type strain sequencing project: providing services to taxonomists for standard genome sequencing and annotation.</title>
        <authorList>
            <consortium name="The Broad Institute Genomics Platform"/>
            <consortium name="The Broad Institute Genome Sequencing Center for Infectious Disease"/>
            <person name="Wu L."/>
            <person name="Ma J."/>
        </authorList>
    </citation>
    <scope>NUCLEOTIDE SEQUENCE [LARGE SCALE GENOMIC DNA]</scope>
    <source>
        <strain evidence="9">IBRC-M 10906</strain>
    </source>
</reference>
<keyword evidence="4 6" id="KW-1133">Transmembrane helix</keyword>
<evidence type="ECO:0000259" key="7">
    <source>
        <dbReference type="PROSITE" id="PS50850"/>
    </source>
</evidence>
<dbReference type="Gene3D" id="1.20.1250.20">
    <property type="entry name" value="MFS general substrate transporter like domains"/>
    <property type="match status" value="1"/>
</dbReference>
<keyword evidence="5 6" id="KW-0472">Membrane</keyword>
<evidence type="ECO:0000256" key="6">
    <source>
        <dbReference type="SAM" id="Phobius"/>
    </source>
</evidence>
<feature type="transmembrane region" description="Helical" evidence="6">
    <location>
        <begin position="200"/>
        <end position="222"/>
    </location>
</feature>
<evidence type="ECO:0000256" key="2">
    <source>
        <dbReference type="ARBA" id="ARBA00022475"/>
    </source>
</evidence>
<keyword evidence="2" id="KW-1003">Cell membrane</keyword>
<evidence type="ECO:0000313" key="9">
    <source>
        <dbReference type="Proteomes" id="UP001597478"/>
    </source>
</evidence>
<evidence type="ECO:0000256" key="3">
    <source>
        <dbReference type="ARBA" id="ARBA00022692"/>
    </source>
</evidence>
<evidence type="ECO:0000256" key="4">
    <source>
        <dbReference type="ARBA" id="ARBA00022989"/>
    </source>
</evidence>
<feature type="transmembrane region" description="Helical" evidence="6">
    <location>
        <begin position="160"/>
        <end position="179"/>
    </location>
</feature>
<feature type="transmembrane region" description="Helical" evidence="6">
    <location>
        <begin position="234"/>
        <end position="254"/>
    </location>
</feature>
<feature type="transmembrane region" description="Helical" evidence="6">
    <location>
        <begin position="95"/>
        <end position="120"/>
    </location>
</feature>
<comment type="caution">
    <text evidence="8">The sequence shown here is derived from an EMBL/GenBank/DDBJ whole genome shotgun (WGS) entry which is preliminary data.</text>
</comment>
<name>A0ABW5WCU0_9PSEU</name>
<dbReference type="InterPro" id="IPR050189">
    <property type="entry name" value="MFS_Efflux_Transporters"/>
</dbReference>
<feature type="transmembrane region" description="Helical" evidence="6">
    <location>
        <begin position="330"/>
        <end position="352"/>
    </location>
</feature>
<evidence type="ECO:0000256" key="5">
    <source>
        <dbReference type="ARBA" id="ARBA00023136"/>
    </source>
</evidence>
<dbReference type="SUPFAM" id="SSF103473">
    <property type="entry name" value="MFS general substrate transporter"/>
    <property type="match status" value="1"/>
</dbReference>
<evidence type="ECO:0000313" key="8">
    <source>
        <dbReference type="EMBL" id="MFD2801360.1"/>
    </source>
</evidence>
<dbReference type="PANTHER" id="PTHR43124">
    <property type="entry name" value="PURINE EFFLUX PUMP PBUE"/>
    <property type="match status" value="1"/>
</dbReference>
<dbReference type="RefSeq" id="WP_377393757.1">
    <property type="nucleotide sequence ID" value="NZ_JBHSAN010000043.1"/>
</dbReference>
<dbReference type="InterPro" id="IPR036259">
    <property type="entry name" value="MFS_trans_sf"/>
</dbReference>
<dbReference type="Proteomes" id="UP001597478">
    <property type="component" value="Unassembled WGS sequence"/>
</dbReference>
<organism evidence="8 9">
    <name type="scientific">Prauserella oleivorans</name>
    <dbReference type="NCBI Taxonomy" id="1478153"/>
    <lineage>
        <taxon>Bacteria</taxon>
        <taxon>Bacillati</taxon>
        <taxon>Actinomycetota</taxon>
        <taxon>Actinomycetes</taxon>
        <taxon>Pseudonocardiales</taxon>
        <taxon>Pseudonocardiaceae</taxon>
        <taxon>Prauserella</taxon>
    </lineage>
</organism>
<evidence type="ECO:0000256" key="1">
    <source>
        <dbReference type="ARBA" id="ARBA00004651"/>
    </source>
</evidence>
<sequence>MPVALFALAIGAFGIGTTEFVMMGVLPEAAADFGIDIPTAGHLISAYALGVVVGAPLLTIAALRLPRKTVLLALMGLFIGGNTLFALAPSHDFGMLFRFLAGLPHGAFFGAGAVVASSLAKPGQKAKSVSMMFMGLTLANVIGVPVGTLLGQQLGWRTTFLLVAAIGGVALVCIAKLVPHQGRPAETSLRGELGAFRRPQVWLALAIVTFGLGGGFACLSYVTPMLTDVAGFEATTVTMLLSLAGLGMTVGNYLGGRLADRAPMPALAGALLGLAAVLTLFSATVHSKIGATITIFLVGVAAFMVSPIMQARVMEKAGGTPSLVSAAVQSAFNIANSIGAYLGGMVIAGGLGLVSPNWVGAVLTVVGLALAGVSAVVERRETAAAAAVADEATALTEEAALLTEAAPTEEPALARP</sequence>
<feature type="domain" description="Major facilitator superfamily (MFS) profile" evidence="7">
    <location>
        <begin position="4"/>
        <end position="379"/>
    </location>
</feature>
<dbReference type="InterPro" id="IPR001958">
    <property type="entry name" value="Tet-R_TetA/multi-R_MdtG-like"/>
</dbReference>
<protein>
    <submittedName>
        <fullName evidence="8">MFS transporter</fullName>
    </submittedName>
</protein>
<feature type="transmembrane region" description="Helical" evidence="6">
    <location>
        <begin position="70"/>
        <end position="89"/>
    </location>
</feature>
<dbReference type="Pfam" id="PF07690">
    <property type="entry name" value="MFS_1"/>
    <property type="match status" value="1"/>
</dbReference>
<feature type="transmembrane region" description="Helical" evidence="6">
    <location>
        <begin position="289"/>
        <end position="309"/>
    </location>
</feature>
<dbReference type="InterPro" id="IPR011701">
    <property type="entry name" value="MFS"/>
</dbReference>
<feature type="transmembrane region" description="Helical" evidence="6">
    <location>
        <begin position="132"/>
        <end position="154"/>
    </location>
</feature>
<dbReference type="CDD" id="cd17324">
    <property type="entry name" value="MFS_NepI_like"/>
    <property type="match status" value="1"/>
</dbReference>
<feature type="transmembrane region" description="Helical" evidence="6">
    <location>
        <begin position="358"/>
        <end position="377"/>
    </location>
</feature>
<dbReference type="EMBL" id="JBHUOF010000026">
    <property type="protein sequence ID" value="MFD2801360.1"/>
    <property type="molecule type" value="Genomic_DNA"/>
</dbReference>
<gene>
    <name evidence="8" type="ORF">ACFS2C_18370</name>
</gene>
<accession>A0ABW5WCU0</accession>
<keyword evidence="9" id="KW-1185">Reference proteome</keyword>
<proteinExistence type="predicted"/>
<dbReference type="PRINTS" id="PR01035">
    <property type="entry name" value="TCRTETA"/>
</dbReference>
<dbReference type="PANTHER" id="PTHR43124:SF3">
    <property type="entry name" value="CHLORAMPHENICOL EFFLUX PUMP RV0191"/>
    <property type="match status" value="1"/>
</dbReference>